<dbReference type="WBParaSite" id="RSKR_0001139200.1">
    <property type="protein sequence ID" value="RSKR_0001139200.1"/>
    <property type="gene ID" value="RSKR_0001139200"/>
</dbReference>
<evidence type="ECO:0000313" key="2">
    <source>
        <dbReference type="WBParaSite" id="RSKR_0001139200.1"/>
    </source>
</evidence>
<protein>
    <submittedName>
        <fullName evidence="2">Transthyretin-like family protein</fullName>
    </submittedName>
</protein>
<sequence>MKSVILAILACIAIFRYVECQAAMRAASVKGKLVCGKVPVEAWIRIYRTKENQGPKQIIDNREASDSGFFEVGGNTNGFALNETSMAPYVKIYHKCDVPEKKKEEYRTFGFTVPSNFVTNGRIAKKTYDFGTVNLELAFPKETKDKKFVKNPEAVVPA</sequence>
<organism evidence="1 2">
    <name type="scientific">Rhabditophanes sp. KR3021</name>
    <dbReference type="NCBI Taxonomy" id="114890"/>
    <lineage>
        <taxon>Eukaryota</taxon>
        <taxon>Metazoa</taxon>
        <taxon>Ecdysozoa</taxon>
        <taxon>Nematoda</taxon>
        <taxon>Chromadorea</taxon>
        <taxon>Rhabditida</taxon>
        <taxon>Tylenchina</taxon>
        <taxon>Panagrolaimomorpha</taxon>
        <taxon>Strongyloidoidea</taxon>
        <taxon>Alloionematidae</taxon>
        <taxon>Rhabditophanes</taxon>
    </lineage>
</organism>
<dbReference type="Proteomes" id="UP000095286">
    <property type="component" value="Unplaced"/>
</dbReference>
<accession>A0AC35UHN8</accession>
<name>A0AC35UHN8_9BILA</name>
<evidence type="ECO:0000313" key="1">
    <source>
        <dbReference type="Proteomes" id="UP000095286"/>
    </source>
</evidence>
<reference evidence="2" key="1">
    <citation type="submission" date="2016-11" db="UniProtKB">
        <authorList>
            <consortium name="WormBaseParasite"/>
        </authorList>
    </citation>
    <scope>IDENTIFICATION</scope>
    <source>
        <strain evidence="2">KR3021</strain>
    </source>
</reference>
<proteinExistence type="predicted"/>